<reference evidence="1 2" key="1">
    <citation type="submission" date="2017-02" db="EMBL/GenBank/DDBJ databases">
        <authorList>
            <person name="Peterson S.W."/>
        </authorList>
    </citation>
    <scope>NUCLEOTIDE SEQUENCE [LARGE SCALE GENOMIC DNA]</scope>
    <source>
        <strain evidence="1 2">DSM 16080</strain>
    </source>
</reference>
<dbReference type="Pfam" id="PF05164">
    <property type="entry name" value="ZapA"/>
    <property type="match status" value="1"/>
</dbReference>
<gene>
    <name evidence="1" type="ORF">SAMN02745704_02166</name>
</gene>
<sequence>MPRYSLSLCGLEVTFRTDAEADRIEAAKALLEERVNSLSKSGGSISKDKLLACVALGLADDFLESEAARRQMEDRIGELLER</sequence>
<dbReference type="STRING" id="1121449.SAMN02745704_02166"/>
<dbReference type="AlphaFoldDB" id="A0A1T4XJD3"/>
<keyword evidence="1" id="KW-0132">Cell division</keyword>
<keyword evidence="1" id="KW-0131">Cell cycle</keyword>
<evidence type="ECO:0000313" key="1">
    <source>
        <dbReference type="EMBL" id="SKA89682.1"/>
    </source>
</evidence>
<name>A0A1T4XJD3_9BACT</name>
<dbReference type="InterPro" id="IPR007838">
    <property type="entry name" value="Cell_div_ZapA-like"/>
</dbReference>
<proteinExistence type="predicted"/>
<accession>A0A1T4XJD3</accession>
<protein>
    <submittedName>
        <fullName evidence="1">Cell division protein ZapA</fullName>
    </submittedName>
</protein>
<dbReference type="InterPro" id="IPR036192">
    <property type="entry name" value="Cell_div_ZapA-like_sf"/>
</dbReference>
<organism evidence="1 2">
    <name type="scientific">Paucidesulfovibrio gracilis DSM 16080</name>
    <dbReference type="NCBI Taxonomy" id="1121449"/>
    <lineage>
        <taxon>Bacteria</taxon>
        <taxon>Pseudomonadati</taxon>
        <taxon>Thermodesulfobacteriota</taxon>
        <taxon>Desulfovibrionia</taxon>
        <taxon>Desulfovibrionales</taxon>
        <taxon>Desulfovibrionaceae</taxon>
        <taxon>Paucidesulfovibrio</taxon>
    </lineage>
</organism>
<dbReference type="OrthoDB" id="5460484at2"/>
<dbReference type="RefSeq" id="WP_078717717.1">
    <property type="nucleotide sequence ID" value="NZ_FUYC01000011.1"/>
</dbReference>
<dbReference type="GO" id="GO:0051301">
    <property type="term" value="P:cell division"/>
    <property type="evidence" value="ECO:0007669"/>
    <property type="project" value="UniProtKB-KW"/>
</dbReference>
<dbReference type="EMBL" id="FUYC01000011">
    <property type="protein sequence ID" value="SKA89682.1"/>
    <property type="molecule type" value="Genomic_DNA"/>
</dbReference>
<dbReference type="SUPFAM" id="SSF102829">
    <property type="entry name" value="Cell division protein ZapA-like"/>
    <property type="match status" value="1"/>
</dbReference>
<evidence type="ECO:0000313" key="2">
    <source>
        <dbReference type="Proteomes" id="UP000190027"/>
    </source>
</evidence>
<keyword evidence="2" id="KW-1185">Reference proteome</keyword>
<dbReference type="Proteomes" id="UP000190027">
    <property type="component" value="Unassembled WGS sequence"/>
</dbReference>